<gene>
    <name evidence="2" type="ORF">AB0887_20155</name>
</gene>
<dbReference type="RefSeq" id="WP_359772269.1">
    <property type="nucleotide sequence ID" value="NZ_JBEYRR010000001.1"/>
</dbReference>
<sequence>MAGDALAAYWPELERAQALADKALVKGREAQADLSSAKSRLSSPDSWVEKAGKYNRQWPGDERGGSGHP</sequence>
<proteinExistence type="predicted"/>
<accession>A0ABV3LXR9</accession>
<feature type="compositionally biased region" description="Basic and acidic residues" evidence="1">
    <location>
        <begin position="59"/>
        <end position="69"/>
    </location>
</feature>
<evidence type="ECO:0000313" key="3">
    <source>
        <dbReference type="Proteomes" id="UP001553843"/>
    </source>
</evidence>
<dbReference type="EMBL" id="JBEYRS010000008">
    <property type="protein sequence ID" value="MEW2364241.1"/>
    <property type="molecule type" value="Genomic_DNA"/>
</dbReference>
<protein>
    <submittedName>
        <fullName evidence="2">Uncharacterized protein</fullName>
    </submittedName>
</protein>
<organism evidence="2 3">
    <name type="scientific">Streptomyces huasconensis</name>
    <dbReference type="NCBI Taxonomy" id="1854574"/>
    <lineage>
        <taxon>Bacteria</taxon>
        <taxon>Bacillati</taxon>
        <taxon>Actinomycetota</taxon>
        <taxon>Actinomycetes</taxon>
        <taxon>Kitasatosporales</taxon>
        <taxon>Streptomycetaceae</taxon>
        <taxon>Streptomyces</taxon>
    </lineage>
</organism>
<name>A0ABV3LXR9_9ACTN</name>
<comment type="caution">
    <text evidence="2">The sequence shown here is derived from an EMBL/GenBank/DDBJ whole genome shotgun (WGS) entry which is preliminary data.</text>
</comment>
<keyword evidence="3" id="KW-1185">Reference proteome</keyword>
<reference evidence="2 3" key="1">
    <citation type="submission" date="2024-06" db="EMBL/GenBank/DDBJ databases">
        <title>The Natural Products Discovery Center: Release of the First 8490 Sequenced Strains for Exploring Actinobacteria Biosynthetic Diversity.</title>
        <authorList>
            <person name="Kalkreuter E."/>
            <person name="Kautsar S.A."/>
            <person name="Yang D."/>
            <person name="Bader C.D."/>
            <person name="Teijaro C.N."/>
            <person name="Fluegel L."/>
            <person name="Davis C.M."/>
            <person name="Simpson J.R."/>
            <person name="Lauterbach L."/>
            <person name="Steele A.D."/>
            <person name="Gui C."/>
            <person name="Meng S."/>
            <person name="Li G."/>
            <person name="Viehrig K."/>
            <person name="Ye F."/>
            <person name="Su P."/>
            <person name="Kiefer A.F."/>
            <person name="Nichols A."/>
            <person name="Cepeda A.J."/>
            <person name="Yan W."/>
            <person name="Fan B."/>
            <person name="Jiang Y."/>
            <person name="Adhikari A."/>
            <person name="Zheng C.-J."/>
            <person name="Schuster L."/>
            <person name="Cowan T.M."/>
            <person name="Smanski M.J."/>
            <person name="Chevrette M.G."/>
            <person name="De Carvalho L.P.S."/>
            <person name="Shen B."/>
        </authorList>
    </citation>
    <scope>NUCLEOTIDE SEQUENCE [LARGE SCALE GENOMIC DNA]</scope>
    <source>
        <strain evidence="2 3">NPDC047833</strain>
    </source>
</reference>
<feature type="region of interest" description="Disordered" evidence="1">
    <location>
        <begin position="32"/>
        <end position="69"/>
    </location>
</feature>
<dbReference type="Proteomes" id="UP001553843">
    <property type="component" value="Unassembled WGS sequence"/>
</dbReference>
<feature type="compositionally biased region" description="Polar residues" evidence="1">
    <location>
        <begin position="33"/>
        <end position="45"/>
    </location>
</feature>
<evidence type="ECO:0000256" key="1">
    <source>
        <dbReference type="SAM" id="MobiDB-lite"/>
    </source>
</evidence>
<evidence type="ECO:0000313" key="2">
    <source>
        <dbReference type="EMBL" id="MEW2364241.1"/>
    </source>
</evidence>